<dbReference type="Proteomes" id="UP000001542">
    <property type="component" value="Unassembled WGS sequence"/>
</dbReference>
<keyword evidence="19" id="KW-1185">Reference proteome</keyword>
<evidence type="ECO:0000256" key="5">
    <source>
        <dbReference type="ARBA" id="ARBA00022692"/>
    </source>
</evidence>
<evidence type="ECO:0000256" key="6">
    <source>
        <dbReference type="ARBA" id="ARBA00022729"/>
    </source>
</evidence>
<organism evidence="18 19">
    <name type="scientific">Trichomonas vaginalis (strain ATCC PRA-98 / G3)</name>
    <dbReference type="NCBI Taxonomy" id="412133"/>
    <lineage>
        <taxon>Eukaryota</taxon>
        <taxon>Metamonada</taxon>
        <taxon>Parabasalia</taxon>
        <taxon>Trichomonadida</taxon>
        <taxon>Trichomonadidae</taxon>
        <taxon>Trichomonas</taxon>
    </lineage>
</organism>
<keyword evidence="8" id="KW-0418">Kinase</keyword>
<protein>
    <recommendedName>
        <fullName evidence="2">receptor protein-tyrosine kinase</fullName>
        <ecNumber evidence="2">2.7.10.1</ecNumber>
    </recommendedName>
</protein>
<keyword evidence="4" id="KW-0808">Transferase</keyword>
<keyword evidence="9" id="KW-0067">ATP-binding</keyword>
<dbReference type="GO" id="GO:0005524">
    <property type="term" value="F:ATP binding"/>
    <property type="evidence" value="ECO:0007669"/>
    <property type="project" value="UniProtKB-KW"/>
</dbReference>
<dbReference type="VEuPathDB" id="TrichDB:TVAGG3_0176720"/>
<evidence type="ECO:0000256" key="15">
    <source>
        <dbReference type="ARBA" id="ARBA00023180"/>
    </source>
</evidence>
<dbReference type="InParanoid" id="A2FFF9"/>
<reference evidence="18" key="1">
    <citation type="submission" date="2006-10" db="EMBL/GenBank/DDBJ databases">
        <authorList>
            <person name="Amadeo P."/>
            <person name="Zhao Q."/>
            <person name="Wortman J."/>
            <person name="Fraser-Liggett C."/>
            <person name="Carlton J."/>
        </authorList>
    </citation>
    <scope>NUCLEOTIDE SEQUENCE</scope>
    <source>
        <strain evidence="18">G3</strain>
    </source>
</reference>
<keyword evidence="12" id="KW-0829">Tyrosine-protein kinase</keyword>
<keyword evidence="7" id="KW-0547">Nucleotide-binding</keyword>
<evidence type="ECO:0000256" key="7">
    <source>
        <dbReference type="ARBA" id="ARBA00022741"/>
    </source>
</evidence>
<evidence type="ECO:0000256" key="13">
    <source>
        <dbReference type="ARBA" id="ARBA00023157"/>
    </source>
</evidence>
<keyword evidence="15" id="KW-0325">Glycoprotein</keyword>
<evidence type="ECO:0000256" key="12">
    <source>
        <dbReference type="ARBA" id="ARBA00023137"/>
    </source>
</evidence>
<keyword evidence="14" id="KW-0675">Receptor</keyword>
<dbReference type="VEuPathDB" id="TrichDB:TVAG_338020"/>
<keyword evidence="3" id="KW-1003">Cell membrane</keyword>
<evidence type="ECO:0000313" key="19">
    <source>
        <dbReference type="Proteomes" id="UP000001542"/>
    </source>
</evidence>
<reference evidence="18" key="2">
    <citation type="journal article" date="2007" name="Science">
        <title>Draft genome sequence of the sexually transmitted pathogen Trichomonas vaginalis.</title>
        <authorList>
            <person name="Carlton J.M."/>
            <person name="Hirt R.P."/>
            <person name="Silva J.C."/>
            <person name="Delcher A.L."/>
            <person name="Schatz M."/>
            <person name="Zhao Q."/>
            <person name="Wortman J.R."/>
            <person name="Bidwell S.L."/>
            <person name="Alsmark U.C.M."/>
            <person name="Besteiro S."/>
            <person name="Sicheritz-Ponten T."/>
            <person name="Noel C.J."/>
            <person name="Dacks J.B."/>
            <person name="Foster P.G."/>
            <person name="Simillion C."/>
            <person name="Van de Peer Y."/>
            <person name="Miranda-Saavedra D."/>
            <person name="Barton G.J."/>
            <person name="Westrop G.D."/>
            <person name="Mueller S."/>
            <person name="Dessi D."/>
            <person name="Fiori P.L."/>
            <person name="Ren Q."/>
            <person name="Paulsen I."/>
            <person name="Zhang H."/>
            <person name="Bastida-Corcuera F.D."/>
            <person name="Simoes-Barbosa A."/>
            <person name="Brown M.T."/>
            <person name="Hayes R.D."/>
            <person name="Mukherjee M."/>
            <person name="Okumura C.Y."/>
            <person name="Schneider R."/>
            <person name="Smith A.J."/>
            <person name="Vanacova S."/>
            <person name="Villalvazo M."/>
            <person name="Haas B.J."/>
            <person name="Pertea M."/>
            <person name="Feldblyum T.V."/>
            <person name="Utterback T.R."/>
            <person name="Shu C.L."/>
            <person name="Osoegawa K."/>
            <person name="de Jong P.J."/>
            <person name="Hrdy I."/>
            <person name="Horvathova L."/>
            <person name="Zubacova Z."/>
            <person name="Dolezal P."/>
            <person name="Malik S.B."/>
            <person name="Logsdon J.M. Jr."/>
            <person name="Henze K."/>
            <person name="Gupta A."/>
            <person name="Wang C.C."/>
            <person name="Dunne R.L."/>
            <person name="Upcroft J.A."/>
            <person name="Upcroft P."/>
            <person name="White O."/>
            <person name="Salzberg S.L."/>
            <person name="Tang P."/>
            <person name="Chiu C.-H."/>
            <person name="Lee Y.-S."/>
            <person name="Embley T.M."/>
            <person name="Coombs G.H."/>
            <person name="Mottram J.C."/>
            <person name="Tachezy J."/>
            <person name="Fraser-Liggett C.M."/>
            <person name="Johnson P.J."/>
        </authorList>
    </citation>
    <scope>NUCLEOTIDE SEQUENCE [LARGE SCALE GENOMIC DNA]</scope>
    <source>
        <strain evidence="18">G3</strain>
    </source>
</reference>
<sequence length="308" mass="31961">MSSFIDSNGNCINDAIVEIYHGNTKCNKVGSRGGAGGYISGIIKLSHRLIAYATIGGKGTVKFASGTKIMKGGYGGGGSASNYNPEQYSQDFGSGGGQTAVKFLANDLWHRVIVSGAGGGSDNGFTKDTMEDDGSGGSGGGVTAQGYWVNGILNSERLANSTFGFTFGYGESAQQFGSQSQYGVRQPVGDTDKPGAGSGWFGGFAGHNENGGAGGGSSWALSADAIIPPGNIPAKGSYYNESESHPYYFSLNDGYVFSDVKSIPGIWEGNGRLVITILDSIIYPSLTLSCMHISYSVLFIILIESNSN</sequence>
<dbReference type="GO" id="GO:0005886">
    <property type="term" value="C:plasma membrane"/>
    <property type="evidence" value="ECO:0007669"/>
    <property type="project" value="UniProtKB-SubCell"/>
</dbReference>
<feature type="transmembrane region" description="Helical" evidence="16">
    <location>
        <begin position="281"/>
        <end position="303"/>
    </location>
</feature>
<comment type="subcellular location">
    <subcellularLocation>
        <location evidence="1">Cell membrane</location>
        <topology evidence="1">Single-pass type I membrane protein</topology>
    </subcellularLocation>
</comment>
<accession>A2FFF9</accession>
<keyword evidence="11 16" id="KW-0472">Membrane</keyword>
<dbReference type="AlphaFoldDB" id="A2FFF9"/>
<dbReference type="InterPro" id="IPR055163">
    <property type="entry name" value="ALK/LTK-like_GRD"/>
</dbReference>
<dbReference type="KEGG" id="tva:4754140"/>
<dbReference type="EMBL" id="DS113762">
    <property type="protein sequence ID" value="EAX96368.1"/>
    <property type="molecule type" value="Genomic_DNA"/>
</dbReference>
<evidence type="ECO:0000256" key="10">
    <source>
        <dbReference type="ARBA" id="ARBA00022989"/>
    </source>
</evidence>
<dbReference type="EC" id="2.7.10.1" evidence="2"/>
<evidence type="ECO:0000256" key="3">
    <source>
        <dbReference type="ARBA" id="ARBA00022475"/>
    </source>
</evidence>
<evidence type="ECO:0000256" key="2">
    <source>
        <dbReference type="ARBA" id="ARBA00011902"/>
    </source>
</evidence>
<dbReference type="RefSeq" id="XP_001309298.1">
    <property type="nucleotide sequence ID" value="XM_001309297.1"/>
</dbReference>
<keyword evidence="6" id="KW-0732">Signal</keyword>
<evidence type="ECO:0000256" key="1">
    <source>
        <dbReference type="ARBA" id="ARBA00004251"/>
    </source>
</evidence>
<name>A2FFF9_TRIV3</name>
<evidence type="ECO:0000259" key="17">
    <source>
        <dbReference type="Pfam" id="PF12810"/>
    </source>
</evidence>
<evidence type="ECO:0000256" key="4">
    <source>
        <dbReference type="ARBA" id="ARBA00022679"/>
    </source>
</evidence>
<evidence type="ECO:0000256" key="16">
    <source>
        <dbReference type="SAM" id="Phobius"/>
    </source>
</evidence>
<evidence type="ECO:0000256" key="8">
    <source>
        <dbReference type="ARBA" id="ARBA00022777"/>
    </source>
</evidence>
<feature type="domain" description="ALK/LTK-like glycine-rich" evidence="17">
    <location>
        <begin position="23"/>
        <end position="278"/>
    </location>
</feature>
<dbReference type="Pfam" id="PF12810">
    <property type="entry name" value="ALK_LTK_GRD"/>
    <property type="match status" value="1"/>
</dbReference>
<proteinExistence type="predicted"/>
<evidence type="ECO:0000256" key="9">
    <source>
        <dbReference type="ARBA" id="ARBA00022840"/>
    </source>
</evidence>
<evidence type="ECO:0000256" key="14">
    <source>
        <dbReference type="ARBA" id="ARBA00023170"/>
    </source>
</evidence>
<keyword evidence="13" id="KW-1015">Disulfide bond</keyword>
<keyword evidence="5 16" id="KW-0812">Transmembrane</keyword>
<evidence type="ECO:0000256" key="11">
    <source>
        <dbReference type="ARBA" id="ARBA00023136"/>
    </source>
</evidence>
<keyword evidence="10 16" id="KW-1133">Transmembrane helix</keyword>
<evidence type="ECO:0000313" key="18">
    <source>
        <dbReference type="EMBL" id="EAX96368.1"/>
    </source>
</evidence>
<gene>
    <name evidence="18" type="ORF">TVAG_338020</name>
</gene>
<dbReference type="GO" id="GO:0004714">
    <property type="term" value="F:transmembrane receptor protein tyrosine kinase activity"/>
    <property type="evidence" value="ECO:0007669"/>
    <property type="project" value="UniProtKB-EC"/>
</dbReference>